<dbReference type="PROSITE" id="PS00293">
    <property type="entry name" value="PCNA_2"/>
    <property type="match status" value="1"/>
</dbReference>
<dbReference type="InterPro" id="IPR022649">
    <property type="entry name" value="Pr_cel_nuc_antig_C"/>
</dbReference>
<evidence type="ECO:0000256" key="5">
    <source>
        <dbReference type="RuleBase" id="RU000641"/>
    </source>
</evidence>
<dbReference type="GO" id="GO:0030337">
    <property type="term" value="F:DNA polymerase processivity factor activity"/>
    <property type="evidence" value="ECO:0007669"/>
    <property type="project" value="InterPro"/>
</dbReference>
<dbReference type="Proteomes" id="UP000010556">
    <property type="component" value="Unassembled WGS sequence"/>
</dbReference>
<dbReference type="GO" id="GO:0043626">
    <property type="term" value="C:PCNA complex"/>
    <property type="evidence" value="ECO:0007669"/>
    <property type="project" value="TreeGrafter"/>
</dbReference>
<comment type="similarity">
    <text evidence="1 6">Belongs to the PCNA family.</text>
</comment>
<keyword evidence="3 6" id="KW-0238">DNA-binding</keyword>
<evidence type="ECO:0000259" key="7">
    <source>
        <dbReference type="Pfam" id="PF00705"/>
    </source>
</evidence>
<dbReference type="GO" id="GO:0019985">
    <property type="term" value="P:translesion synthesis"/>
    <property type="evidence" value="ECO:0007669"/>
    <property type="project" value="TreeGrafter"/>
</dbReference>
<comment type="function">
    <text evidence="4">Auxiliary protein of DNA polymerase delta and epsilon, is involved in the control of eukaryotic DNA replication by increasing the polymerase's processibility during elongation of the leading strand. Induces a robust stimulatory effect on the 3'-5' exonuclease and 3'-phosphodiesterase, but not apurinic-apyrimidinic (AP) endonuclease, APEX2 activities. Has to be loaded onto DNA in order to be able to stimulate APEX2. Plays a key role in DNA damage response (DDR) by being conveniently positioned at the replication fork to coordinate DNA replication with DNA repair and DNA damage tolerance pathways. Acts as a loading platform to recruit DDR proteins that allow completion of DNA replication after DNA damage and promote postreplication repair: Monoubiquitinated PCNA leads to recruitment of translesion (TLS) polymerases, while 'Lys-63'-linked polyubiquitination of PCNA is involved in error-free pathway and employs recombination mechanisms to synthesize across the lesion.</text>
</comment>
<evidence type="ECO:0000256" key="2">
    <source>
        <dbReference type="ARBA" id="ARBA00022705"/>
    </source>
</evidence>
<proteinExistence type="inferred from homology"/>
<evidence type="ECO:0000313" key="10">
    <source>
        <dbReference type="Proteomes" id="UP000010556"/>
    </source>
</evidence>
<evidence type="ECO:0000256" key="4">
    <source>
        <dbReference type="ARBA" id="ARBA00045553"/>
    </source>
</evidence>
<evidence type="ECO:0000256" key="3">
    <source>
        <dbReference type="ARBA" id="ARBA00023125"/>
    </source>
</evidence>
<keyword evidence="2 6" id="KW-0235">DNA replication</keyword>
<dbReference type="GO" id="GO:0006298">
    <property type="term" value="P:mismatch repair"/>
    <property type="evidence" value="ECO:0007669"/>
    <property type="project" value="TreeGrafter"/>
</dbReference>
<reference evidence="10" key="1">
    <citation type="journal article" date="2013" name="Science">
        <title>Comparative analysis of bat genomes provides insight into the evolution of flight and immunity.</title>
        <authorList>
            <person name="Zhang G."/>
            <person name="Cowled C."/>
            <person name="Shi Z."/>
            <person name="Huang Z."/>
            <person name="Bishop-Lilly K.A."/>
            <person name="Fang X."/>
            <person name="Wynne J.W."/>
            <person name="Xiong Z."/>
            <person name="Baker M.L."/>
            <person name="Zhao W."/>
            <person name="Tachedjian M."/>
            <person name="Zhu Y."/>
            <person name="Zhou P."/>
            <person name="Jiang X."/>
            <person name="Ng J."/>
            <person name="Yang L."/>
            <person name="Wu L."/>
            <person name="Xiao J."/>
            <person name="Feng Y."/>
            <person name="Chen Y."/>
            <person name="Sun X."/>
            <person name="Zhang Y."/>
            <person name="Marsh G.A."/>
            <person name="Crameri G."/>
            <person name="Broder C.C."/>
            <person name="Frey K.G."/>
            <person name="Wang L.F."/>
            <person name="Wang J."/>
        </authorList>
    </citation>
    <scope>NUCLEOTIDE SEQUENCE [LARGE SCALE GENOMIC DNA]</scope>
</reference>
<protein>
    <recommendedName>
        <fullName evidence="5">DNA sliding clamp PCNA</fullName>
    </recommendedName>
</protein>
<dbReference type="Pfam" id="PF02747">
    <property type="entry name" value="PCNA_C"/>
    <property type="match status" value="1"/>
</dbReference>
<dbReference type="NCBIfam" id="TIGR00590">
    <property type="entry name" value="pcna"/>
    <property type="match status" value="1"/>
</dbReference>
<dbReference type="AlphaFoldDB" id="L5M560"/>
<accession>L5M560</accession>
<dbReference type="GO" id="GO:0006272">
    <property type="term" value="P:leading strand elongation"/>
    <property type="evidence" value="ECO:0007669"/>
    <property type="project" value="TreeGrafter"/>
</dbReference>
<dbReference type="Pfam" id="PF00705">
    <property type="entry name" value="PCNA_N"/>
    <property type="match status" value="1"/>
</dbReference>
<feature type="domain" description="Proliferating cell nuclear antigen PCNA N-terminal" evidence="7">
    <location>
        <begin position="53"/>
        <end position="127"/>
    </location>
</feature>
<keyword evidence="10" id="KW-1185">Reference proteome</keyword>
<dbReference type="GO" id="GO:0006275">
    <property type="term" value="P:regulation of DNA replication"/>
    <property type="evidence" value="ECO:0007669"/>
    <property type="project" value="InterPro"/>
</dbReference>
<organism evidence="9 10">
    <name type="scientific">Myotis davidii</name>
    <name type="common">David's myotis</name>
    <dbReference type="NCBI Taxonomy" id="225400"/>
    <lineage>
        <taxon>Eukaryota</taxon>
        <taxon>Metazoa</taxon>
        <taxon>Chordata</taxon>
        <taxon>Craniata</taxon>
        <taxon>Vertebrata</taxon>
        <taxon>Euteleostomi</taxon>
        <taxon>Mammalia</taxon>
        <taxon>Eutheria</taxon>
        <taxon>Laurasiatheria</taxon>
        <taxon>Chiroptera</taxon>
        <taxon>Yangochiroptera</taxon>
        <taxon>Vespertilionidae</taxon>
        <taxon>Myotis</taxon>
    </lineage>
</organism>
<dbReference type="CDD" id="cd00577">
    <property type="entry name" value="PCNA"/>
    <property type="match status" value="1"/>
</dbReference>
<evidence type="ECO:0000256" key="6">
    <source>
        <dbReference type="RuleBase" id="RU003671"/>
    </source>
</evidence>
<evidence type="ECO:0000256" key="1">
    <source>
        <dbReference type="ARBA" id="ARBA00010462"/>
    </source>
</evidence>
<name>L5M560_MYODS</name>
<gene>
    <name evidence="9" type="ORF">MDA_GLEAN10018048</name>
</gene>
<dbReference type="EMBL" id="KB104985">
    <property type="protein sequence ID" value="ELK32853.1"/>
    <property type="molecule type" value="Genomic_DNA"/>
</dbReference>
<dbReference type="PRINTS" id="PR00339">
    <property type="entry name" value="PCNACYCLIN"/>
</dbReference>
<dbReference type="InterPro" id="IPR000730">
    <property type="entry name" value="Pr_cel_nuc_antig"/>
</dbReference>
<dbReference type="GO" id="GO:0003677">
    <property type="term" value="F:DNA binding"/>
    <property type="evidence" value="ECO:0007669"/>
    <property type="project" value="UniProtKB-KW"/>
</dbReference>
<dbReference type="InterPro" id="IPR022659">
    <property type="entry name" value="Pr_cel_nuc_antig_CS"/>
</dbReference>
<comment type="subcellular location">
    <subcellularLocation>
        <location evidence="5">Nucleus</location>
    </subcellularLocation>
</comment>
<feature type="domain" description="Proliferating cell nuclear antigen PCNA C-terminal" evidence="8">
    <location>
        <begin position="130"/>
        <end position="161"/>
    </location>
</feature>
<dbReference type="PANTHER" id="PTHR11352:SF0">
    <property type="entry name" value="PROLIFERATING CELL NUCLEAR ANTIGEN"/>
    <property type="match status" value="1"/>
</dbReference>
<dbReference type="PANTHER" id="PTHR11352">
    <property type="entry name" value="PROLIFERATING CELL NUCLEAR ANTIGEN"/>
    <property type="match status" value="1"/>
</dbReference>
<evidence type="ECO:0000313" key="9">
    <source>
        <dbReference type="EMBL" id="ELK32853.1"/>
    </source>
</evidence>
<dbReference type="Gene3D" id="3.10.150.10">
    <property type="entry name" value="DNA Polymerase III, subunit A, domain 2"/>
    <property type="match status" value="1"/>
</dbReference>
<dbReference type="SUPFAM" id="SSF55979">
    <property type="entry name" value="DNA clamp"/>
    <property type="match status" value="1"/>
</dbReference>
<comment type="function">
    <text evidence="5">This protein is an auxiliary protein of DNA polymerase delta and is involved in the control of eukaryotic DNA replication by increasing the polymerase's processivity during elongation of the leading strand.</text>
</comment>
<dbReference type="InterPro" id="IPR022648">
    <property type="entry name" value="Pr_cel_nuc_antig_N"/>
</dbReference>
<dbReference type="InterPro" id="IPR046938">
    <property type="entry name" value="DNA_clamp_sf"/>
</dbReference>
<evidence type="ECO:0000259" key="8">
    <source>
        <dbReference type="Pfam" id="PF02747"/>
    </source>
</evidence>
<keyword evidence="5" id="KW-0539">Nucleus</keyword>
<sequence length="170" mass="18849">MLAQKTKKTSQRSGIVPVVHCQAIQDGMSDQDIIDLKKDEKGVLILANGKSLLTLRSEGFDTYRCDRNLAMGVNLTSMSKILKCAGNEDIITLRAEDNADTLALVFEAPNQEKVSDYEMKLMDLDVEQLGIPEQEDSCVVKILPSGEFARVCRDLSHTGDVLEFPVQNME</sequence>